<evidence type="ECO:0000259" key="2">
    <source>
        <dbReference type="PROSITE" id="PS50914"/>
    </source>
</evidence>
<reference evidence="3 4" key="1">
    <citation type="journal article" date="2012" name="J. Bacteriol.">
        <title>Draft Genome Sequence Determination for Cystic Fibrosis and Chronic Granulomatous Disease Burkholderia multivorans Isolates.</title>
        <authorList>
            <person name="Varga J.J."/>
            <person name="Losada L."/>
            <person name="Zelazny A.M."/>
            <person name="Brinkac L."/>
            <person name="Harkins D."/>
            <person name="Radune D."/>
            <person name="Hostetler J."/>
            <person name="Sampaio E.P."/>
            <person name="Ronning C.M."/>
            <person name="Nierman W.C."/>
            <person name="Greenberg D.E."/>
            <person name="Holland S.M."/>
            <person name="Goldberg J.B."/>
        </authorList>
    </citation>
    <scope>NUCLEOTIDE SEQUENCE [LARGE SCALE GENOMIC DNA]</scope>
    <source>
        <strain evidence="3 4">CGD2</strain>
    </source>
</reference>
<dbReference type="InterPro" id="IPR014004">
    <property type="entry name" value="Transpt-assoc_nodulatn_dom_bac"/>
</dbReference>
<evidence type="ECO:0000313" key="3">
    <source>
        <dbReference type="EMBL" id="EEE09475.1"/>
    </source>
</evidence>
<gene>
    <name evidence="3" type="ORF">BURMUCGD2_4848</name>
</gene>
<feature type="region of interest" description="Disordered" evidence="1">
    <location>
        <begin position="1"/>
        <end position="40"/>
    </location>
</feature>
<comment type="caution">
    <text evidence="3">The sequence shown here is derived from an EMBL/GenBank/DDBJ whole genome shotgun (WGS) entry which is preliminary data.</text>
</comment>
<dbReference type="InterPro" id="IPR007055">
    <property type="entry name" value="BON_dom"/>
</dbReference>
<dbReference type="Pfam" id="PF04972">
    <property type="entry name" value="BON"/>
    <property type="match status" value="1"/>
</dbReference>
<evidence type="ECO:0000256" key="1">
    <source>
        <dbReference type="SAM" id="MobiDB-lite"/>
    </source>
</evidence>
<dbReference type="Proteomes" id="UP000004535">
    <property type="component" value="Unassembled WGS sequence"/>
</dbReference>
<protein>
    <submittedName>
        <fullName evidence="3">Putative phospholipid-binding domain protein</fullName>
    </submittedName>
</protein>
<feature type="domain" description="BON" evidence="2">
    <location>
        <begin position="86"/>
        <end position="154"/>
    </location>
</feature>
<sequence length="155" mass="16351">MTASAAGRSRADSGGREDDMNETKHAPRANAQPAPPRVERRPPVAAIARILVLSCAWIAVPRPAAAEQGVGAKLASQASAVGSQLRDATIASRVRAALVAERGLASGDIDVQVRDHVAELTGTVPDDRQRATALRVVRDVDGVRGVRDKLQIRPK</sequence>
<evidence type="ECO:0000313" key="4">
    <source>
        <dbReference type="Proteomes" id="UP000004535"/>
    </source>
</evidence>
<dbReference type="SMART" id="SM00749">
    <property type="entry name" value="BON"/>
    <property type="match status" value="1"/>
</dbReference>
<proteinExistence type="predicted"/>
<dbReference type="AlphaFoldDB" id="B9BIE2"/>
<accession>B9BIE2</accession>
<organism evidence="3 4">
    <name type="scientific">Burkholderia multivorans CGD2</name>
    <dbReference type="NCBI Taxonomy" id="513052"/>
    <lineage>
        <taxon>Bacteria</taxon>
        <taxon>Pseudomonadati</taxon>
        <taxon>Pseudomonadota</taxon>
        <taxon>Betaproteobacteria</taxon>
        <taxon>Burkholderiales</taxon>
        <taxon>Burkholderiaceae</taxon>
        <taxon>Burkholderia</taxon>
        <taxon>Burkholderia cepacia complex</taxon>
    </lineage>
</organism>
<dbReference type="EMBL" id="ACFC01000001">
    <property type="protein sequence ID" value="EEE09475.1"/>
    <property type="molecule type" value="Genomic_DNA"/>
</dbReference>
<dbReference type="Gene3D" id="3.30.1340.30">
    <property type="match status" value="1"/>
</dbReference>
<dbReference type="PANTHER" id="PTHR34606">
    <property type="entry name" value="BON DOMAIN-CONTAINING PROTEIN"/>
    <property type="match status" value="1"/>
</dbReference>
<feature type="compositionally biased region" description="Basic and acidic residues" evidence="1">
    <location>
        <begin position="9"/>
        <end position="25"/>
    </location>
</feature>
<dbReference type="PROSITE" id="PS50914">
    <property type="entry name" value="BON"/>
    <property type="match status" value="1"/>
</dbReference>
<dbReference type="InterPro" id="IPR051686">
    <property type="entry name" value="Lipoprotein_DolP"/>
</dbReference>
<dbReference type="PANTHER" id="PTHR34606:SF15">
    <property type="entry name" value="BON DOMAIN-CONTAINING PROTEIN"/>
    <property type="match status" value="1"/>
</dbReference>
<name>B9BIE2_9BURK</name>